<sequence length="260" mass="29244">MPEADYVGVYALLGENEETSVPKAYIGQTGNFRTRLKQHSEKKDFWNRALISLSMTQSLTVTHAYYLEWLAIGKAARAERFELENGTAGSKPHTPPAMEAECREVFETLDILFTTLGYPLFEPLLRSRRQTSTDATPVFEAAEPSNISSDEEGVTVYCLAPGVEGQARYTEEGLVVLSGSYGRSEVSDSFSRHNYYRKRQNLIDQGALRIDGSRIVYTRDTLFKSPSPGAVYLLGRSANGWFEWKDRTGRSLADVMERKQ</sequence>
<dbReference type="CDD" id="cd10447">
    <property type="entry name" value="GIY-YIG_unchar_2"/>
    <property type="match status" value="1"/>
</dbReference>
<evidence type="ECO:0000313" key="2">
    <source>
        <dbReference type="EMBL" id="GEN61347.1"/>
    </source>
</evidence>
<dbReference type="STRING" id="1120919.GCA_000429165_03364"/>
<dbReference type="Pfam" id="PF14267">
    <property type="entry name" value="DUF4357"/>
    <property type="match status" value="1"/>
</dbReference>
<dbReference type="AlphaFoldDB" id="A0A511XEG4"/>
<keyword evidence="3" id="KW-1185">Reference proteome</keyword>
<evidence type="ECO:0000259" key="1">
    <source>
        <dbReference type="Pfam" id="PF14267"/>
    </source>
</evidence>
<feature type="domain" description="DUF4357" evidence="1">
    <location>
        <begin position="199"/>
        <end position="252"/>
    </location>
</feature>
<dbReference type="Proteomes" id="UP000321635">
    <property type="component" value="Unassembled WGS sequence"/>
</dbReference>
<organism evidence="2 3">
    <name type="scientific">Acetobacter nitrogenifigens DSM 23921 = NBRC 105050</name>
    <dbReference type="NCBI Taxonomy" id="1120919"/>
    <lineage>
        <taxon>Bacteria</taxon>
        <taxon>Pseudomonadati</taxon>
        <taxon>Pseudomonadota</taxon>
        <taxon>Alphaproteobacteria</taxon>
        <taxon>Acetobacterales</taxon>
        <taxon>Acetobacteraceae</taxon>
        <taxon>Acetobacter</taxon>
    </lineage>
</organism>
<accession>A0A511XEG4</accession>
<reference evidence="2 3" key="1">
    <citation type="submission" date="2019-07" db="EMBL/GenBank/DDBJ databases">
        <title>Whole genome shotgun sequence of Acetobacter nitrogenifigens NBRC 105050.</title>
        <authorList>
            <person name="Hosoyama A."/>
            <person name="Uohara A."/>
            <person name="Ohji S."/>
            <person name="Ichikawa N."/>
        </authorList>
    </citation>
    <scope>NUCLEOTIDE SEQUENCE [LARGE SCALE GENOMIC DNA]</scope>
    <source>
        <strain evidence="2 3">NBRC 105050</strain>
    </source>
</reference>
<proteinExistence type="predicted"/>
<evidence type="ECO:0000313" key="3">
    <source>
        <dbReference type="Proteomes" id="UP000321635"/>
    </source>
</evidence>
<dbReference type="EMBL" id="BJYF01000033">
    <property type="protein sequence ID" value="GEN61347.1"/>
    <property type="molecule type" value="Genomic_DNA"/>
</dbReference>
<dbReference type="InterPro" id="IPR025579">
    <property type="entry name" value="DUF4357"/>
</dbReference>
<protein>
    <recommendedName>
        <fullName evidence="1">DUF4357 domain-containing protein</fullName>
    </recommendedName>
</protein>
<comment type="caution">
    <text evidence="2">The sequence shown here is derived from an EMBL/GenBank/DDBJ whole genome shotgun (WGS) entry which is preliminary data.</text>
</comment>
<gene>
    <name evidence="2" type="ORF">ANI02nite_32310</name>
</gene>
<name>A0A511XEG4_9PROT</name>